<feature type="domain" description="HAMP" evidence="13">
    <location>
        <begin position="194"/>
        <end position="247"/>
    </location>
</feature>
<keyword evidence="9" id="KW-0902">Two-component regulatory system</keyword>
<keyword evidence="10 11" id="KW-0472">Membrane</keyword>
<dbReference type="CDD" id="cd06225">
    <property type="entry name" value="HAMP"/>
    <property type="match status" value="1"/>
</dbReference>
<dbReference type="AlphaFoldDB" id="A0A838XL74"/>
<dbReference type="InterPro" id="IPR003661">
    <property type="entry name" value="HisK_dim/P_dom"/>
</dbReference>
<evidence type="ECO:0000256" key="9">
    <source>
        <dbReference type="ARBA" id="ARBA00023012"/>
    </source>
</evidence>
<keyword evidence="5" id="KW-0808">Transferase</keyword>
<comment type="subcellular location">
    <subcellularLocation>
        <location evidence="2">Cell membrane</location>
    </subcellularLocation>
</comment>
<dbReference type="PANTHER" id="PTHR45436:SF5">
    <property type="entry name" value="SENSOR HISTIDINE KINASE TRCS"/>
    <property type="match status" value="1"/>
</dbReference>
<dbReference type="SMART" id="SM00387">
    <property type="entry name" value="HATPase_c"/>
    <property type="match status" value="1"/>
</dbReference>
<dbReference type="SUPFAM" id="SSF55874">
    <property type="entry name" value="ATPase domain of HSP90 chaperone/DNA topoisomerase II/histidine kinase"/>
    <property type="match status" value="1"/>
</dbReference>
<comment type="caution">
    <text evidence="14">The sequence shown here is derived from an EMBL/GenBank/DDBJ whole genome shotgun (WGS) entry which is preliminary data.</text>
</comment>
<evidence type="ECO:0000256" key="8">
    <source>
        <dbReference type="ARBA" id="ARBA00022989"/>
    </source>
</evidence>
<feature type="transmembrane region" description="Helical" evidence="11">
    <location>
        <begin position="28"/>
        <end position="51"/>
    </location>
</feature>
<dbReference type="FunFam" id="3.30.565.10:FF:000006">
    <property type="entry name" value="Sensor histidine kinase WalK"/>
    <property type="match status" value="1"/>
</dbReference>
<name>A0A838XL74_9ACTN</name>
<evidence type="ECO:0000256" key="7">
    <source>
        <dbReference type="ARBA" id="ARBA00022777"/>
    </source>
</evidence>
<keyword evidence="15" id="KW-1185">Reference proteome</keyword>
<comment type="catalytic activity">
    <reaction evidence="1">
        <text>ATP + protein L-histidine = ADP + protein N-phospho-L-histidine.</text>
        <dbReference type="EC" id="2.7.13.3"/>
    </reaction>
</comment>
<gene>
    <name evidence="14" type="ORF">H1W00_04215</name>
</gene>
<evidence type="ECO:0000256" key="2">
    <source>
        <dbReference type="ARBA" id="ARBA00004236"/>
    </source>
</evidence>
<dbReference type="InterPro" id="IPR005467">
    <property type="entry name" value="His_kinase_dom"/>
</dbReference>
<evidence type="ECO:0000313" key="14">
    <source>
        <dbReference type="EMBL" id="MBA4607674.1"/>
    </source>
</evidence>
<evidence type="ECO:0000259" key="13">
    <source>
        <dbReference type="PROSITE" id="PS50885"/>
    </source>
</evidence>
<keyword evidence="6 11" id="KW-0812">Transmembrane</keyword>
<dbReference type="CDD" id="cd00075">
    <property type="entry name" value="HATPase"/>
    <property type="match status" value="1"/>
</dbReference>
<dbReference type="SMART" id="SM00304">
    <property type="entry name" value="HAMP"/>
    <property type="match status" value="1"/>
</dbReference>
<dbReference type="InterPro" id="IPR036097">
    <property type="entry name" value="HisK_dim/P_sf"/>
</dbReference>
<evidence type="ECO:0000256" key="11">
    <source>
        <dbReference type="SAM" id="Phobius"/>
    </source>
</evidence>
<evidence type="ECO:0000256" key="1">
    <source>
        <dbReference type="ARBA" id="ARBA00000085"/>
    </source>
</evidence>
<dbReference type="Gene3D" id="6.10.340.10">
    <property type="match status" value="1"/>
</dbReference>
<evidence type="ECO:0000256" key="10">
    <source>
        <dbReference type="ARBA" id="ARBA00023136"/>
    </source>
</evidence>
<dbReference type="Pfam" id="PF00672">
    <property type="entry name" value="HAMP"/>
    <property type="match status" value="1"/>
</dbReference>
<dbReference type="Gene3D" id="1.10.287.130">
    <property type="match status" value="1"/>
</dbReference>
<evidence type="ECO:0000256" key="3">
    <source>
        <dbReference type="ARBA" id="ARBA00012438"/>
    </source>
</evidence>
<dbReference type="SMART" id="SM00388">
    <property type="entry name" value="HisKA"/>
    <property type="match status" value="1"/>
</dbReference>
<keyword evidence="7" id="KW-0418">Kinase</keyword>
<dbReference type="PANTHER" id="PTHR45436">
    <property type="entry name" value="SENSOR HISTIDINE KINASE YKOH"/>
    <property type="match status" value="1"/>
</dbReference>
<dbReference type="Pfam" id="PF02518">
    <property type="entry name" value="HATPase_c"/>
    <property type="match status" value="1"/>
</dbReference>
<keyword evidence="4" id="KW-0597">Phosphoprotein</keyword>
<protein>
    <recommendedName>
        <fullName evidence="3">histidine kinase</fullName>
        <ecNumber evidence="3">2.7.13.3</ecNumber>
    </recommendedName>
</protein>
<evidence type="ECO:0000313" key="15">
    <source>
        <dbReference type="Proteomes" id="UP000550354"/>
    </source>
</evidence>
<sequence>MMLVDRVHAVAHTLLEPITKRLSLAGRVALLTTAAVATVLTIISISIFVLVRQEIVGALDDSMLKRANQAVDAGYTPQNLTPDEANLLAFAGIQLLSIKSGGGEFLVHSDDAFPYDNREREVALGIEENSARTAHVDGVTYRVVAVQAGPGQAFMLAQSMESTRRALERLTVVLILSTLSGMILAGVAGWAVASNGLRPVRRLTSAIERVAVTRELTPIHVSGKEDELARLTRSFNAMLLALADAQRRERQLIADAGHELRTPLTSLRTNIDLLRQASSQPERKLDATAHRELLDDVGAQLDELTTLVSDLTELARDEPLHRDPEPLDLADVVRRAVERVELRASNATFDVLLEPTWIIGDSQLLERAVTNLLDNAVKWSPPGGTVRVRLHHGAVTVADEGPGIAAEDLPHVFDRFYRSTEARTLPGSGLGLAIVRRAADRHGGTVDVTSEPGRGATFTFSVPLDEP</sequence>
<dbReference type="InterPro" id="IPR004358">
    <property type="entry name" value="Sig_transdc_His_kin-like_C"/>
</dbReference>
<proteinExistence type="predicted"/>
<evidence type="ECO:0000256" key="5">
    <source>
        <dbReference type="ARBA" id="ARBA00022679"/>
    </source>
</evidence>
<reference evidence="14 15" key="1">
    <citation type="submission" date="2020-07" db="EMBL/GenBank/DDBJ databases">
        <title>Draft genome and description of Aeromicrobium phoceense strain Marseille-Q0843 isolated from healthy skin swab.</title>
        <authorList>
            <person name="Boxberger M."/>
            <person name="La Scola B."/>
        </authorList>
    </citation>
    <scope>NUCLEOTIDE SEQUENCE [LARGE SCALE GENOMIC DNA]</scope>
    <source>
        <strain evidence="14 15">Marseille-Q0843</strain>
    </source>
</reference>
<evidence type="ECO:0000259" key="12">
    <source>
        <dbReference type="PROSITE" id="PS50109"/>
    </source>
</evidence>
<dbReference type="EMBL" id="JACEOG010000001">
    <property type="protein sequence ID" value="MBA4607674.1"/>
    <property type="molecule type" value="Genomic_DNA"/>
</dbReference>
<feature type="domain" description="Histidine kinase" evidence="12">
    <location>
        <begin position="255"/>
        <end position="466"/>
    </location>
</feature>
<dbReference type="GO" id="GO:0005886">
    <property type="term" value="C:plasma membrane"/>
    <property type="evidence" value="ECO:0007669"/>
    <property type="project" value="UniProtKB-SubCell"/>
</dbReference>
<dbReference type="Gene3D" id="3.30.565.10">
    <property type="entry name" value="Histidine kinase-like ATPase, C-terminal domain"/>
    <property type="match status" value="1"/>
</dbReference>
<evidence type="ECO:0000256" key="4">
    <source>
        <dbReference type="ARBA" id="ARBA00022553"/>
    </source>
</evidence>
<dbReference type="InterPro" id="IPR036890">
    <property type="entry name" value="HATPase_C_sf"/>
</dbReference>
<dbReference type="InterPro" id="IPR003594">
    <property type="entry name" value="HATPase_dom"/>
</dbReference>
<dbReference type="GO" id="GO:0000155">
    <property type="term" value="F:phosphorelay sensor kinase activity"/>
    <property type="evidence" value="ECO:0007669"/>
    <property type="project" value="InterPro"/>
</dbReference>
<dbReference type="SUPFAM" id="SSF158472">
    <property type="entry name" value="HAMP domain-like"/>
    <property type="match status" value="1"/>
</dbReference>
<dbReference type="EC" id="2.7.13.3" evidence="3"/>
<feature type="transmembrane region" description="Helical" evidence="11">
    <location>
        <begin position="170"/>
        <end position="193"/>
    </location>
</feature>
<dbReference type="InterPro" id="IPR003660">
    <property type="entry name" value="HAMP_dom"/>
</dbReference>
<dbReference type="InterPro" id="IPR050428">
    <property type="entry name" value="TCS_sensor_his_kinase"/>
</dbReference>
<organism evidence="14 15">
    <name type="scientific">Aeromicrobium phoceense</name>
    <dbReference type="NCBI Taxonomy" id="2754045"/>
    <lineage>
        <taxon>Bacteria</taxon>
        <taxon>Bacillati</taxon>
        <taxon>Actinomycetota</taxon>
        <taxon>Actinomycetes</taxon>
        <taxon>Propionibacteriales</taxon>
        <taxon>Nocardioidaceae</taxon>
        <taxon>Aeromicrobium</taxon>
    </lineage>
</organism>
<dbReference type="PROSITE" id="PS50885">
    <property type="entry name" value="HAMP"/>
    <property type="match status" value="1"/>
</dbReference>
<dbReference type="Proteomes" id="UP000550354">
    <property type="component" value="Unassembled WGS sequence"/>
</dbReference>
<dbReference type="SUPFAM" id="SSF47384">
    <property type="entry name" value="Homodimeric domain of signal transducing histidine kinase"/>
    <property type="match status" value="1"/>
</dbReference>
<dbReference type="Pfam" id="PF00512">
    <property type="entry name" value="HisKA"/>
    <property type="match status" value="1"/>
</dbReference>
<dbReference type="CDD" id="cd00082">
    <property type="entry name" value="HisKA"/>
    <property type="match status" value="1"/>
</dbReference>
<accession>A0A838XL74</accession>
<evidence type="ECO:0000256" key="6">
    <source>
        <dbReference type="ARBA" id="ARBA00022692"/>
    </source>
</evidence>
<dbReference type="PROSITE" id="PS50109">
    <property type="entry name" value="HIS_KIN"/>
    <property type="match status" value="1"/>
</dbReference>
<keyword evidence="8 11" id="KW-1133">Transmembrane helix</keyword>
<dbReference type="PRINTS" id="PR00344">
    <property type="entry name" value="BCTRLSENSOR"/>
</dbReference>